<gene>
    <name evidence="1" type="ORF">BE08_15300</name>
</gene>
<name>A0A150PSM4_SORCE</name>
<proteinExistence type="predicted"/>
<accession>A0A150PSM4</accession>
<dbReference type="EMBL" id="JELY01000634">
    <property type="protein sequence ID" value="KYF58679.1"/>
    <property type="molecule type" value="Genomic_DNA"/>
</dbReference>
<sequence length="144" mass="15788">MLHLPLAQDATVDANAARPGLVELALSLRVSRDEDHVEVSVALPGGARVLPPRAHHYTLLTLARARLRDQAAPGLAEPQRGWRFVDDLCRSLAMEESRLNVEIYRIRQDFAALGVHDATGVVERRRGSRQVRLGTAQVAIAVMG</sequence>
<dbReference type="Proteomes" id="UP000075420">
    <property type="component" value="Unassembled WGS sequence"/>
</dbReference>
<organism evidence="1 2">
    <name type="scientific">Sorangium cellulosum</name>
    <name type="common">Polyangium cellulosum</name>
    <dbReference type="NCBI Taxonomy" id="56"/>
    <lineage>
        <taxon>Bacteria</taxon>
        <taxon>Pseudomonadati</taxon>
        <taxon>Myxococcota</taxon>
        <taxon>Polyangia</taxon>
        <taxon>Polyangiales</taxon>
        <taxon>Polyangiaceae</taxon>
        <taxon>Sorangium</taxon>
    </lineage>
</organism>
<evidence type="ECO:0000313" key="2">
    <source>
        <dbReference type="Proteomes" id="UP000075420"/>
    </source>
</evidence>
<comment type="caution">
    <text evidence="1">The sequence shown here is derived from an EMBL/GenBank/DDBJ whole genome shotgun (WGS) entry which is preliminary data.</text>
</comment>
<dbReference type="AlphaFoldDB" id="A0A150PSM4"/>
<protein>
    <recommendedName>
        <fullName evidence="3">OmpR/PhoB-type domain-containing protein</fullName>
    </recommendedName>
</protein>
<reference evidence="1 2" key="1">
    <citation type="submission" date="2014-02" db="EMBL/GenBank/DDBJ databases">
        <title>The small core and large imbalanced accessory genome model reveals a collaborative survival strategy of Sorangium cellulosum strains in nature.</title>
        <authorList>
            <person name="Han K."/>
            <person name="Peng R."/>
            <person name="Blom J."/>
            <person name="Li Y.-Z."/>
        </authorList>
    </citation>
    <scope>NUCLEOTIDE SEQUENCE [LARGE SCALE GENOMIC DNA]</scope>
    <source>
        <strain evidence="1 2">So0157-25</strain>
    </source>
</reference>
<evidence type="ECO:0000313" key="1">
    <source>
        <dbReference type="EMBL" id="KYF58679.1"/>
    </source>
</evidence>
<evidence type="ECO:0008006" key="3">
    <source>
        <dbReference type="Google" id="ProtNLM"/>
    </source>
</evidence>